<dbReference type="Proteomes" id="UP000321046">
    <property type="component" value="Unassembled WGS sequence"/>
</dbReference>
<comment type="caution">
    <text evidence="2">The sequence shown here is derived from an EMBL/GenBank/DDBJ whole genome shotgun (WGS) entry which is preliminary data.</text>
</comment>
<dbReference type="OrthoDB" id="5506805at2"/>
<evidence type="ECO:0000313" key="3">
    <source>
        <dbReference type="Proteomes" id="UP000321046"/>
    </source>
</evidence>
<protein>
    <submittedName>
        <fullName evidence="2">Uncharacterized protein</fullName>
    </submittedName>
</protein>
<gene>
    <name evidence="2" type="ORF">FRC96_16605</name>
</gene>
<name>A0A5C6X7V3_9DELT</name>
<organism evidence="2 3">
    <name type="scientific">Lujinxingia vulgaris</name>
    <dbReference type="NCBI Taxonomy" id="2600176"/>
    <lineage>
        <taxon>Bacteria</taxon>
        <taxon>Deltaproteobacteria</taxon>
        <taxon>Bradymonadales</taxon>
        <taxon>Lujinxingiaceae</taxon>
        <taxon>Lujinxingia</taxon>
    </lineage>
</organism>
<feature type="region of interest" description="Disordered" evidence="1">
    <location>
        <begin position="238"/>
        <end position="272"/>
    </location>
</feature>
<evidence type="ECO:0000256" key="1">
    <source>
        <dbReference type="SAM" id="MobiDB-lite"/>
    </source>
</evidence>
<proteinExistence type="predicted"/>
<sequence length="272" mass="29556">MQETKFDQVMLARLIRARDAIAPLNFNHPVAQASKELCLDLLEEAHLSFTEQVEDALEEGGQAARAAAELDRAEVAAEASYMSLFDMCQARYYSLKSNASPRLAEFTEAMESAFGGVTPGRFVGLGLDAAAARLRRVVEFCAREFVHDPRVDAARQTLATLLTCRKLADAEKAEATTTITELQAARAEVRRAYGSARHLLEASLRLVGLEDDLNHLLAPLYTIYRPQRASAGVTITIDPDEPHIPGPGVGDDARIHTGPVPVPDVHEEAPAG</sequence>
<accession>A0A5C6X7V3</accession>
<dbReference type="AlphaFoldDB" id="A0A5C6X7V3"/>
<dbReference type="RefSeq" id="WP_146976072.1">
    <property type="nucleotide sequence ID" value="NZ_VOSL01000114.1"/>
</dbReference>
<evidence type="ECO:0000313" key="2">
    <source>
        <dbReference type="EMBL" id="TXD32724.1"/>
    </source>
</evidence>
<reference evidence="2 3" key="1">
    <citation type="submission" date="2019-08" db="EMBL/GenBank/DDBJ databases">
        <title>Bradymonadales sp. TMQ2.</title>
        <authorList>
            <person name="Liang Q."/>
        </authorList>
    </citation>
    <scope>NUCLEOTIDE SEQUENCE [LARGE SCALE GENOMIC DNA]</scope>
    <source>
        <strain evidence="2 3">TMQ2</strain>
    </source>
</reference>
<dbReference type="EMBL" id="VOSL01000114">
    <property type="protein sequence ID" value="TXD32724.1"/>
    <property type="molecule type" value="Genomic_DNA"/>
</dbReference>